<feature type="transmembrane region" description="Helical" evidence="1">
    <location>
        <begin position="54"/>
        <end position="77"/>
    </location>
</feature>
<evidence type="ECO:0000313" key="3">
    <source>
        <dbReference type="Proteomes" id="UP000807306"/>
    </source>
</evidence>
<keyword evidence="3" id="KW-1185">Reference proteome</keyword>
<feature type="transmembrane region" description="Helical" evidence="1">
    <location>
        <begin position="137"/>
        <end position="158"/>
    </location>
</feature>
<proteinExistence type="predicted"/>
<keyword evidence="1" id="KW-0812">Transmembrane</keyword>
<feature type="transmembrane region" description="Helical" evidence="1">
    <location>
        <begin position="219"/>
        <end position="242"/>
    </location>
</feature>
<feature type="transmembrane region" description="Helical" evidence="1">
    <location>
        <begin position="12"/>
        <end position="34"/>
    </location>
</feature>
<sequence>MSAALTEFEHAFFIGNYMSGILYGVQLVMFFVTLRALFHSKNHWHSNSTSRSRFFFALYITTLTLLLTIDITVNSVWGEKMWIEGRNGVGGVPGFIGTQTSVWYQTLGSTSVVAMIFMGDALLLFRLFVIYGSRFTIIVVPGLAYLAALALAIIELVIAGEPGGNFFHGKAASFGVPYYALTISLNVIVTLLICFRLWKLGSVVSKALGRESAKMYTSVASILVESAAPYSMVGLMFLVPYALGSGTAIGFGQVWAKLACIAPSLIVLRVVTGRAWGRQVVTQAESGMEFGQGLRQQKGLSTGVNVELHSRVHSEGNTTVNGNTSAAEKWNVSTKSFESR</sequence>
<gene>
    <name evidence="2" type="ORF">CPB83DRAFT_854964</name>
</gene>
<name>A0A9P6EFM9_9AGAR</name>
<dbReference type="AlphaFoldDB" id="A0A9P6EFM9"/>
<keyword evidence="1" id="KW-0472">Membrane</keyword>
<feature type="transmembrane region" description="Helical" evidence="1">
    <location>
        <begin position="178"/>
        <end position="198"/>
    </location>
</feature>
<comment type="caution">
    <text evidence="2">The sequence shown here is derived from an EMBL/GenBank/DDBJ whole genome shotgun (WGS) entry which is preliminary data.</text>
</comment>
<reference evidence="2" key="1">
    <citation type="submission" date="2020-11" db="EMBL/GenBank/DDBJ databases">
        <authorList>
            <consortium name="DOE Joint Genome Institute"/>
            <person name="Ahrendt S."/>
            <person name="Riley R."/>
            <person name="Andreopoulos W."/>
            <person name="Labutti K."/>
            <person name="Pangilinan J."/>
            <person name="Ruiz-Duenas F.J."/>
            <person name="Barrasa J.M."/>
            <person name="Sanchez-Garcia M."/>
            <person name="Camarero S."/>
            <person name="Miyauchi S."/>
            <person name="Serrano A."/>
            <person name="Linde D."/>
            <person name="Babiker R."/>
            <person name="Drula E."/>
            <person name="Ayuso-Fernandez I."/>
            <person name="Pacheco R."/>
            <person name="Padilla G."/>
            <person name="Ferreira P."/>
            <person name="Barriuso J."/>
            <person name="Kellner H."/>
            <person name="Castanera R."/>
            <person name="Alfaro M."/>
            <person name="Ramirez L."/>
            <person name="Pisabarro A.G."/>
            <person name="Kuo A."/>
            <person name="Tritt A."/>
            <person name="Lipzen A."/>
            <person name="He G."/>
            <person name="Yan M."/>
            <person name="Ng V."/>
            <person name="Cullen D."/>
            <person name="Martin F."/>
            <person name="Rosso M.-N."/>
            <person name="Henrissat B."/>
            <person name="Hibbett D."/>
            <person name="Martinez A.T."/>
            <person name="Grigoriev I.V."/>
        </authorList>
    </citation>
    <scope>NUCLEOTIDE SEQUENCE</scope>
    <source>
        <strain evidence="2">CBS 506.95</strain>
    </source>
</reference>
<feature type="transmembrane region" description="Helical" evidence="1">
    <location>
        <begin position="254"/>
        <end position="271"/>
    </location>
</feature>
<evidence type="ECO:0000313" key="2">
    <source>
        <dbReference type="EMBL" id="KAF9528134.1"/>
    </source>
</evidence>
<feature type="transmembrane region" description="Helical" evidence="1">
    <location>
        <begin position="102"/>
        <end position="125"/>
    </location>
</feature>
<accession>A0A9P6EFM9</accession>
<dbReference type="Proteomes" id="UP000807306">
    <property type="component" value="Unassembled WGS sequence"/>
</dbReference>
<dbReference type="EMBL" id="MU157855">
    <property type="protein sequence ID" value="KAF9528134.1"/>
    <property type="molecule type" value="Genomic_DNA"/>
</dbReference>
<protein>
    <submittedName>
        <fullName evidence="2">Uncharacterized protein</fullName>
    </submittedName>
</protein>
<keyword evidence="1" id="KW-1133">Transmembrane helix</keyword>
<dbReference type="OrthoDB" id="2796825at2759"/>
<evidence type="ECO:0000256" key="1">
    <source>
        <dbReference type="SAM" id="Phobius"/>
    </source>
</evidence>
<organism evidence="2 3">
    <name type="scientific">Crepidotus variabilis</name>
    <dbReference type="NCBI Taxonomy" id="179855"/>
    <lineage>
        <taxon>Eukaryota</taxon>
        <taxon>Fungi</taxon>
        <taxon>Dikarya</taxon>
        <taxon>Basidiomycota</taxon>
        <taxon>Agaricomycotina</taxon>
        <taxon>Agaricomycetes</taxon>
        <taxon>Agaricomycetidae</taxon>
        <taxon>Agaricales</taxon>
        <taxon>Agaricineae</taxon>
        <taxon>Crepidotaceae</taxon>
        <taxon>Crepidotus</taxon>
    </lineage>
</organism>